<evidence type="ECO:0000256" key="13">
    <source>
        <dbReference type="SAM" id="MobiDB-lite"/>
    </source>
</evidence>
<evidence type="ECO:0000256" key="2">
    <source>
        <dbReference type="ARBA" id="ARBA00004606"/>
    </source>
</evidence>
<dbReference type="Pfam" id="PF06662">
    <property type="entry name" value="C5-epim_C"/>
    <property type="match status" value="1"/>
</dbReference>
<dbReference type="UniPathway" id="UPA00862"/>
<evidence type="ECO:0000256" key="9">
    <source>
        <dbReference type="ARBA" id="ARBA00022989"/>
    </source>
</evidence>
<evidence type="ECO:0000313" key="16">
    <source>
        <dbReference type="EMBL" id="TGZ46379.1"/>
    </source>
</evidence>
<comment type="caution">
    <text evidence="16">The sequence shown here is derived from an EMBL/GenBank/DDBJ whole genome shotgun (WGS) entry which is preliminary data.</text>
</comment>
<keyword evidence="10" id="KW-0472">Membrane</keyword>
<dbReference type="EC" id="5.1.3.17" evidence="6"/>
<comment type="pathway">
    <text evidence="4">Glycan metabolism; heparan sulfate biosynthesis.</text>
</comment>
<dbReference type="EMBL" id="QBLH01002887">
    <property type="protein sequence ID" value="TGZ46379.1"/>
    <property type="molecule type" value="Genomic_DNA"/>
</dbReference>
<dbReference type="Pfam" id="PF21174">
    <property type="entry name" value="Glce_b_sandwich"/>
    <property type="match status" value="1"/>
</dbReference>
<protein>
    <recommendedName>
        <fullName evidence="6">heparosan-N-sulfate-glucuronate 5-epimerase</fullName>
        <ecNumber evidence="6">5.1.3.17</ecNumber>
    </recommendedName>
</protein>
<dbReference type="Proteomes" id="UP000310200">
    <property type="component" value="Unassembled WGS sequence"/>
</dbReference>
<proteinExistence type="inferred from homology"/>
<evidence type="ECO:0000256" key="3">
    <source>
        <dbReference type="ARBA" id="ARBA00004841"/>
    </source>
</evidence>
<dbReference type="PANTHER" id="PTHR13174">
    <property type="entry name" value="D-GLUCURONYL C5-EPIMERASE"/>
    <property type="match status" value="1"/>
</dbReference>
<evidence type="ECO:0000256" key="11">
    <source>
        <dbReference type="ARBA" id="ARBA00023235"/>
    </source>
</evidence>
<evidence type="ECO:0000256" key="12">
    <source>
        <dbReference type="ARBA" id="ARBA00037847"/>
    </source>
</evidence>
<reference evidence="16 17" key="1">
    <citation type="journal article" date="2019" name="Philos. Trans. R. Soc. Lond., B, Biol. Sci.">
        <title>Ant behaviour and brain gene expression of defending hosts depend on the ecological success of the intruding social parasite.</title>
        <authorList>
            <person name="Kaur R."/>
            <person name="Stoldt M."/>
            <person name="Jongepier E."/>
            <person name="Feldmeyer B."/>
            <person name="Menzel F."/>
            <person name="Bornberg-Bauer E."/>
            <person name="Foitzik S."/>
        </authorList>
    </citation>
    <scope>NUCLEOTIDE SEQUENCE [LARGE SCALE GENOMIC DNA]</scope>
    <source>
        <tissue evidence="16">Whole body</tissue>
    </source>
</reference>
<dbReference type="InterPro" id="IPR039721">
    <property type="entry name" value="C5-epimerase"/>
</dbReference>
<evidence type="ECO:0000256" key="7">
    <source>
        <dbReference type="ARBA" id="ARBA00022692"/>
    </source>
</evidence>
<keyword evidence="17" id="KW-1185">Reference proteome</keyword>
<comment type="subcellular location">
    <subcellularLocation>
        <location evidence="12">Endomembrane system</location>
        <topology evidence="12">Single-pass membrane protein</topology>
    </subcellularLocation>
    <subcellularLocation>
        <location evidence="2">Membrane</location>
        <topology evidence="2">Single-pass type II membrane protein</topology>
    </subcellularLocation>
</comment>
<comment type="similarity">
    <text evidence="5">Belongs to the D-glucuronyl C5-epimerase family.</text>
</comment>
<keyword evidence="9" id="KW-1133">Transmembrane helix</keyword>
<evidence type="ECO:0000313" key="17">
    <source>
        <dbReference type="Proteomes" id="UP000310200"/>
    </source>
</evidence>
<dbReference type="GO" id="GO:0030210">
    <property type="term" value="P:heparin proteoglycan biosynthetic process"/>
    <property type="evidence" value="ECO:0007669"/>
    <property type="project" value="UniProtKB-UniPathway"/>
</dbReference>
<dbReference type="STRING" id="300112.A0A4S2KF03"/>
<dbReference type="InterPro" id="IPR010598">
    <property type="entry name" value="C5-epim_C"/>
</dbReference>
<evidence type="ECO:0000256" key="1">
    <source>
        <dbReference type="ARBA" id="ARBA00000434"/>
    </source>
</evidence>
<dbReference type="InterPro" id="IPR059154">
    <property type="entry name" value="Glce_b_sandwich"/>
</dbReference>
<comment type="catalytic activity">
    <reaction evidence="1">
        <text>[heparosan-N-sulfate](n) = [heparan-N-sulfate](n)</text>
        <dbReference type="Rhea" id="RHEA:20197"/>
        <dbReference type="Rhea" id="RHEA-COMP:9556"/>
        <dbReference type="Rhea" id="RHEA-COMP:9557"/>
        <dbReference type="ChEBI" id="CHEBI:58041"/>
        <dbReference type="ChEBI" id="CHEBI:58287"/>
        <dbReference type="EC" id="5.1.3.17"/>
    </reaction>
</comment>
<feature type="domain" description="D-glucuronyl C5-epimerase beta-sandwich" evidence="15">
    <location>
        <begin position="363"/>
        <end position="485"/>
    </location>
</feature>
<keyword evidence="11" id="KW-0413">Isomerase</keyword>
<accession>A0A4S2KF03</accession>
<evidence type="ECO:0000259" key="15">
    <source>
        <dbReference type="Pfam" id="PF21174"/>
    </source>
</evidence>
<name>A0A4S2KF03_9HYME</name>
<evidence type="ECO:0000256" key="6">
    <source>
        <dbReference type="ARBA" id="ARBA00012087"/>
    </source>
</evidence>
<gene>
    <name evidence="16" type="ORF">DBV15_03672</name>
</gene>
<comment type="pathway">
    <text evidence="3">Glycan metabolism; heparin biosynthesis.</text>
</comment>
<sequence length="690" mass="78329">MHVSTCRSRRPSKGRAHAHREERPTTEGTPESTPLAPRNSQSYVATAIPRTAAPLGCVVRRALSQEGRADGILDGARQNEDVETRGLHSLGRLTWTCTKRLPRPIAAIWSPCGDDGREEMFPCITRCASEVQLQAGGLAIERLGELTAKARRLTRVLYDDAIELQDNPACIGCRGTDLFTRVMEQLWKSVVPNDKDRLNTESGYQEIDCHINGDYSVGCRKEGDEVYIPFSFIHKYFEIYGKLATYDGLERFEWLHSYSKFVNPKGKYDPRGVFMTFENYNVEVRDRVKCISGTDGVPISTQWESQGYYYPTQIAQFGLSHYSKNLTEPEPHRKIIEDSDKVKQNWNVPQGSVMNRVYDKQANSYVLKFATPETSTSGISLNLDHVLDFVLKWDLNIKDNGSVTVTLQSREKKELYYLHYVTNNIVLYNYNNHVHYGIGQANHQWRRLTRDLVVDLQKGLYLNDKSRKKLPRSKLKVVKITLYGSVSIWSNFMMRQDGLSLIRTSPLVAGRILSGENMGQGHAISVLARAYYHSGEAKYLQAAIRGLRPFRLTSAKGGVAALFLGKYVWYEEYPTTPSSFILNGFIYSLIGLYDLKSIATGKDAEEATRLFNQGMISLKNMLTLYDTGSGTTYDLRHFTLKTAPNLARWDYHSTHINQLLLLNSIDNDPIFITTAERWIGYMNGKRAAHN</sequence>
<evidence type="ECO:0000256" key="4">
    <source>
        <dbReference type="ARBA" id="ARBA00005093"/>
    </source>
</evidence>
<dbReference type="GO" id="GO:0005794">
    <property type="term" value="C:Golgi apparatus"/>
    <property type="evidence" value="ECO:0007669"/>
    <property type="project" value="TreeGrafter"/>
</dbReference>
<keyword evidence="7" id="KW-0812">Transmembrane</keyword>
<evidence type="ECO:0000256" key="10">
    <source>
        <dbReference type="ARBA" id="ARBA00023136"/>
    </source>
</evidence>
<feature type="domain" description="D-glucuronyl C5-epimerase C-terminal" evidence="14">
    <location>
        <begin position="517"/>
        <end position="679"/>
    </location>
</feature>
<evidence type="ECO:0000259" key="14">
    <source>
        <dbReference type="Pfam" id="PF06662"/>
    </source>
</evidence>
<evidence type="ECO:0000256" key="8">
    <source>
        <dbReference type="ARBA" id="ARBA00022968"/>
    </source>
</evidence>
<feature type="region of interest" description="Disordered" evidence="13">
    <location>
        <begin position="1"/>
        <end position="38"/>
    </location>
</feature>
<feature type="compositionally biased region" description="Basic residues" evidence="13">
    <location>
        <begin position="7"/>
        <end position="18"/>
    </location>
</feature>
<organism evidence="16 17">
    <name type="scientific">Temnothorax longispinosus</name>
    <dbReference type="NCBI Taxonomy" id="300112"/>
    <lineage>
        <taxon>Eukaryota</taxon>
        <taxon>Metazoa</taxon>
        <taxon>Ecdysozoa</taxon>
        <taxon>Arthropoda</taxon>
        <taxon>Hexapoda</taxon>
        <taxon>Insecta</taxon>
        <taxon>Pterygota</taxon>
        <taxon>Neoptera</taxon>
        <taxon>Endopterygota</taxon>
        <taxon>Hymenoptera</taxon>
        <taxon>Apocrita</taxon>
        <taxon>Aculeata</taxon>
        <taxon>Formicoidea</taxon>
        <taxon>Formicidae</taxon>
        <taxon>Myrmicinae</taxon>
        <taxon>Temnothorax</taxon>
    </lineage>
</organism>
<keyword evidence="8" id="KW-0735">Signal-anchor</keyword>
<evidence type="ECO:0000256" key="5">
    <source>
        <dbReference type="ARBA" id="ARBA00005584"/>
    </source>
</evidence>
<dbReference type="GO" id="GO:0047464">
    <property type="term" value="F:heparosan-N-sulfate-glucuronate 5-epimerase activity"/>
    <property type="evidence" value="ECO:0007669"/>
    <property type="project" value="UniProtKB-EC"/>
</dbReference>
<dbReference type="PANTHER" id="PTHR13174:SF3">
    <property type="entry name" value="D-GLUCURONYL C5-EPIMERASE"/>
    <property type="match status" value="1"/>
</dbReference>
<dbReference type="GO" id="GO:0015012">
    <property type="term" value="P:heparan sulfate proteoglycan biosynthetic process"/>
    <property type="evidence" value="ECO:0007669"/>
    <property type="project" value="InterPro"/>
</dbReference>
<dbReference type="AlphaFoldDB" id="A0A4S2KF03"/>